<organism evidence="3 4">
    <name type="scientific">Proteobacteria bacterium 228</name>
    <dbReference type="NCBI Taxonomy" id="2083153"/>
    <lineage>
        <taxon>Bacteria</taxon>
        <taxon>Pseudomonadati</taxon>
        <taxon>Pseudomonadota</taxon>
    </lineage>
</organism>
<keyword evidence="2" id="KW-0472">Membrane</keyword>
<accession>A0A2S5KNK6</accession>
<dbReference type="AlphaFoldDB" id="A0A2S5KNK6"/>
<comment type="caution">
    <text evidence="3">The sequence shown here is derived from an EMBL/GenBank/DDBJ whole genome shotgun (WGS) entry which is preliminary data.</text>
</comment>
<dbReference type="Proteomes" id="UP000238196">
    <property type="component" value="Unassembled WGS sequence"/>
</dbReference>
<keyword evidence="2" id="KW-0812">Transmembrane</keyword>
<proteinExistence type="predicted"/>
<feature type="region of interest" description="Disordered" evidence="1">
    <location>
        <begin position="179"/>
        <end position="209"/>
    </location>
</feature>
<sequence>MKQEPQAPTEQDQKKTRLNLKITLSIPMVALMLAAASLLISVNLWLWVPTPSVRSLSARVDTMTTQWQQDTQRIETDYRDWKTLLSQQQQQAEQMASMLDTLEQGVAASSSAQMLALMIEQEGNYQEFLTNLKTGMQEMSDMVRGSRTWFDEYNRRMNVANEASKARLERLQNLLKQIKSSPTAPHPGSTIPSSTPPATTTAPGTPAMP</sequence>
<feature type="compositionally biased region" description="Low complexity" evidence="1">
    <location>
        <begin position="187"/>
        <end position="209"/>
    </location>
</feature>
<dbReference type="OrthoDB" id="6195508at2"/>
<dbReference type="EMBL" id="PRLP01000065">
    <property type="protein sequence ID" value="PPC75876.1"/>
    <property type="molecule type" value="Genomic_DNA"/>
</dbReference>
<evidence type="ECO:0000256" key="2">
    <source>
        <dbReference type="SAM" id="Phobius"/>
    </source>
</evidence>
<keyword evidence="2" id="KW-1133">Transmembrane helix</keyword>
<feature type="transmembrane region" description="Helical" evidence="2">
    <location>
        <begin position="24"/>
        <end position="48"/>
    </location>
</feature>
<reference evidence="3 4" key="1">
    <citation type="submission" date="2018-02" db="EMBL/GenBank/DDBJ databases">
        <title>novel marine gammaproteobacteria from coastal saline agro ecosystem.</title>
        <authorList>
            <person name="Krishnan R."/>
            <person name="Ramesh Kumar N."/>
        </authorList>
    </citation>
    <scope>NUCLEOTIDE SEQUENCE [LARGE SCALE GENOMIC DNA]</scope>
    <source>
        <strain evidence="3 4">228</strain>
    </source>
</reference>
<evidence type="ECO:0000313" key="4">
    <source>
        <dbReference type="Proteomes" id="UP000238196"/>
    </source>
</evidence>
<protein>
    <submittedName>
        <fullName evidence="3">Uncharacterized protein</fullName>
    </submittedName>
</protein>
<evidence type="ECO:0000256" key="1">
    <source>
        <dbReference type="SAM" id="MobiDB-lite"/>
    </source>
</evidence>
<name>A0A2S5KNK6_9PROT</name>
<evidence type="ECO:0000313" key="3">
    <source>
        <dbReference type="EMBL" id="PPC75876.1"/>
    </source>
</evidence>
<gene>
    <name evidence="3" type="ORF">C4K68_18470</name>
</gene>